<comment type="function">
    <text evidence="7">Part of the tripartite ATP-independent periplasmic (TRAP) transport system.</text>
</comment>
<evidence type="ECO:0000256" key="5">
    <source>
        <dbReference type="ARBA" id="ARBA00022989"/>
    </source>
</evidence>
<accession>A0A1L9NZR4</accession>
<keyword evidence="5 7" id="KW-1133">Transmembrane helix</keyword>
<dbReference type="GO" id="GO:0005886">
    <property type="term" value="C:plasma membrane"/>
    <property type="evidence" value="ECO:0007669"/>
    <property type="project" value="UniProtKB-SubCell"/>
</dbReference>
<sequence length="194" mass="20977">MYQFMDRVARLFAILGGIILSILIVQTCLSILGRSISSILHSDFMQTNLPGLASSLLSTGVGSINGAFELVEAGMAFVIFAFLPLCQLKGAHASVDIFTSQLPARANVLLRTVIEVIFALVIVLIAYELSQGMLSKLRTGQTTFILEFPVWWPYALSLIAAVASAIVAVYVACMRVIEMATGQTLLPLDLEAEH</sequence>
<dbReference type="AlphaFoldDB" id="A0A1L9NZR4"/>
<dbReference type="GO" id="GO:0022857">
    <property type="term" value="F:transmembrane transporter activity"/>
    <property type="evidence" value="ECO:0007669"/>
    <property type="project" value="UniProtKB-UniRule"/>
</dbReference>
<organism evidence="9 10">
    <name type="scientific">Planktotalea frisia</name>
    <dbReference type="NCBI Taxonomy" id="696762"/>
    <lineage>
        <taxon>Bacteria</taxon>
        <taxon>Pseudomonadati</taxon>
        <taxon>Pseudomonadota</taxon>
        <taxon>Alphaproteobacteria</taxon>
        <taxon>Rhodobacterales</taxon>
        <taxon>Paracoccaceae</taxon>
        <taxon>Planktotalea</taxon>
    </lineage>
</organism>
<keyword evidence="4 7" id="KW-0812">Transmembrane</keyword>
<dbReference type="Proteomes" id="UP000184514">
    <property type="component" value="Unassembled WGS sequence"/>
</dbReference>
<keyword evidence="7" id="KW-0997">Cell inner membrane</keyword>
<comment type="subcellular location">
    <subcellularLocation>
        <location evidence="7">Cell inner membrane</location>
        <topology evidence="7">Multi-pass membrane protein</topology>
    </subcellularLocation>
    <subcellularLocation>
        <location evidence="1">Cell membrane</location>
        <topology evidence="1">Multi-pass membrane protein</topology>
    </subcellularLocation>
</comment>
<evidence type="ECO:0000259" key="8">
    <source>
        <dbReference type="Pfam" id="PF04290"/>
    </source>
</evidence>
<keyword evidence="10" id="KW-1185">Reference proteome</keyword>
<keyword evidence="3" id="KW-1003">Cell membrane</keyword>
<dbReference type="OrthoDB" id="6183232at2"/>
<protein>
    <recommendedName>
        <fullName evidence="7">TRAP transporter small permease protein</fullName>
    </recommendedName>
</protein>
<feature type="transmembrane region" description="Helical" evidence="7">
    <location>
        <begin position="67"/>
        <end position="88"/>
    </location>
</feature>
<keyword evidence="2 7" id="KW-0813">Transport</keyword>
<evidence type="ECO:0000256" key="1">
    <source>
        <dbReference type="ARBA" id="ARBA00004651"/>
    </source>
</evidence>
<comment type="similarity">
    <text evidence="7">Belongs to the TRAP transporter small permease family.</text>
</comment>
<evidence type="ECO:0000256" key="3">
    <source>
        <dbReference type="ARBA" id="ARBA00022475"/>
    </source>
</evidence>
<feature type="domain" description="Tripartite ATP-independent periplasmic transporters DctQ component" evidence="8">
    <location>
        <begin position="63"/>
        <end position="171"/>
    </location>
</feature>
<evidence type="ECO:0000256" key="2">
    <source>
        <dbReference type="ARBA" id="ARBA00022448"/>
    </source>
</evidence>
<comment type="caution">
    <text evidence="9">The sequence shown here is derived from an EMBL/GenBank/DDBJ whole genome shotgun (WGS) entry which is preliminary data.</text>
</comment>
<feature type="transmembrane region" description="Helical" evidence="7">
    <location>
        <begin position="12"/>
        <end position="32"/>
    </location>
</feature>
<dbReference type="RefSeq" id="WP_072629670.1">
    <property type="nucleotide sequence ID" value="NZ_MLCB01000090.1"/>
</dbReference>
<evidence type="ECO:0000256" key="6">
    <source>
        <dbReference type="ARBA" id="ARBA00023136"/>
    </source>
</evidence>
<evidence type="ECO:0000313" key="9">
    <source>
        <dbReference type="EMBL" id="OJI94731.1"/>
    </source>
</evidence>
<dbReference type="EMBL" id="MLCB01000090">
    <property type="protein sequence ID" value="OJI94731.1"/>
    <property type="molecule type" value="Genomic_DNA"/>
</dbReference>
<proteinExistence type="inferred from homology"/>
<feature type="transmembrane region" description="Helical" evidence="7">
    <location>
        <begin position="150"/>
        <end position="173"/>
    </location>
</feature>
<feature type="transmembrane region" description="Helical" evidence="7">
    <location>
        <begin position="108"/>
        <end position="130"/>
    </location>
</feature>
<dbReference type="STRING" id="696762.PFRI_10310"/>
<evidence type="ECO:0000256" key="7">
    <source>
        <dbReference type="RuleBase" id="RU369079"/>
    </source>
</evidence>
<reference evidence="9 10" key="1">
    <citation type="submission" date="2016-10" db="EMBL/GenBank/DDBJ databases">
        <title>Genome sequence of Planktotalea frisia SH6-1.</title>
        <authorList>
            <person name="Poehlein A."/>
            <person name="Bakenhus I."/>
            <person name="Voget S."/>
            <person name="Brinkhoff T."/>
            <person name="Simon M."/>
        </authorList>
    </citation>
    <scope>NUCLEOTIDE SEQUENCE [LARGE SCALE GENOMIC DNA]</scope>
    <source>
        <strain evidence="9 10">SH6-1</strain>
    </source>
</reference>
<dbReference type="Pfam" id="PF04290">
    <property type="entry name" value="DctQ"/>
    <property type="match status" value="1"/>
</dbReference>
<comment type="subunit">
    <text evidence="7">The complex comprises the extracytoplasmic solute receptor protein and the two transmembrane proteins.</text>
</comment>
<gene>
    <name evidence="9" type="ORF">PFRI_10310</name>
</gene>
<keyword evidence="6 7" id="KW-0472">Membrane</keyword>
<evidence type="ECO:0000256" key="4">
    <source>
        <dbReference type="ARBA" id="ARBA00022692"/>
    </source>
</evidence>
<name>A0A1L9NZR4_9RHOB</name>
<evidence type="ECO:0000313" key="10">
    <source>
        <dbReference type="Proteomes" id="UP000184514"/>
    </source>
</evidence>
<dbReference type="InterPro" id="IPR055348">
    <property type="entry name" value="DctQ"/>
</dbReference>